<dbReference type="AlphaFoldDB" id="A0A7C4HX95"/>
<sequence>MGFWIFVVKDHLHGKEVIPAGAIASERVKHGFWLVSSRIAAMKELAEGGFSVFFSTGVEGRLFIGEGVFSQQPQPITDEMRFHIKGYPSEKLTHFIKLDTAKLWTNPVKLEDVLENLSFIKNKLRWYGYFRGSVRKIPEQDYKYLVSTASSQS</sequence>
<evidence type="ECO:0000313" key="3">
    <source>
        <dbReference type="EMBL" id="HHN52704.1"/>
    </source>
</evidence>
<organism evidence="2">
    <name type="scientific">Caldiarchaeum subterraneum</name>
    <dbReference type="NCBI Taxonomy" id="311458"/>
    <lineage>
        <taxon>Archaea</taxon>
        <taxon>Nitrososphaerota</taxon>
        <taxon>Candidatus Caldarchaeales</taxon>
        <taxon>Candidatus Caldarchaeaceae</taxon>
        <taxon>Candidatus Caldarchaeum</taxon>
    </lineage>
</organism>
<evidence type="ECO:0000313" key="2">
    <source>
        <dbReference type="EMBL" id="HGN89623.1"/>
    </source>
</evidence>
<dbReference type="EMBL" id="DTAD01000009">
    <property type="protein sequence ID" value="HGN89623.1"/>
    <property type="molecule type" value="Genomic_DNA"/>
</dbReference>
<dbReference type="SUPFAM" id="SSF88697">
    <property type="entry name" value="PUA domain-like"/>
    <property type="match status" value="1"/>
</dbReference>
<name>A0A7C4HX95_CALS0</name>
<reference evidence="2" key="1">
    <citation type="journal article" date="2020" name="mSystems">
        <title>Genome- and Community-Level Interaction Insights into Carbon Utilization and Element Cycling Functions of Hydrothermarchaeota in Hydrothermal Sediment.</title>
        <authorList>
            <person name="Zhou Z."/>
            <person name="Liu Y."/>
            <person name="Xu W."/>
            <person name="Pan J."/>
            <person name="Luo Z.H."/>
            <person name="Li M."/>
        </authorList>
    </citation>
    <scope>NUCLEOTIDE SEQUENCE [LARGE SCALE GENOMIC DNA]</scope>
    <source>
        <strain evidence="3">SpSt-1073</strain>
        <strain evidence="2">SpSt-613</strain>
        <strain evidence="1">SpSt-669</strain>
    </source>
</reference>
<dbReference type="Gene3D" id="3.10.590.10">
    <property type="entry name" value="ph1033 like domains"/>
    <property type="match status" value="1"/>
</dbReference>
<dbReference type="InterPro" id="IPR015947">
    <property type="entry name" value="PUA-like_sf"/>
</dbReference>
<gene>
    <name evidence="3" type="ORF">ENM30_05270</name>
    <name evidence="2" type="ORF">ENT82_00625</name>
    <name evidence="1" type="ORF">ENU43_00270</name>
</gene>
<protein>
    <recommendedName>
        <fullName evidence="4">EVE domain-containing protein</fullName>
    </recommendedName>
</protein>
<dbReference type="EMBL" id="DTCM01000004">
    <property type="protein sequence ID" value="HGL40097.1"/>
    <property type="molecule type" value="Genomic_DNA"/>
</dbReference>
<dbReference type="EMBL" id="DRXG01000114">
    <property type="protein sequence ID" value="HHN52704.1"/>
    <property type="molecule type" value="Genomic_DNA"/>
</dbReference>
<accession>A0A7C4HX95</accession>
<comment type="caution">
    <text evidence="2">The sequence shown here is derived from an EMBL/GenBank/DDBJ whole genome shotgun (WGS) entry which is preliminary data.</text>
</comment>
<evidence type="ECO:0000313" key="1">
    <source>
        <dbReference type="EMBL" id="HGL40097.1"/>
    </source>
</evidence>
<proteinExistence type="predicted"/>
<evidence type="ECO:0008006" key="4">
    <source>
        <dbReference type="Google" id="ProtNLM"/>
    </source>
</evidence>